<dbReference type="Gene3D" id="3.15.10.40">
    <property type="entry name" value="Uncharacterised protein PF07273, DUF1439"/>
    <property type="match status" value="1"/>
</dbReference>
<evidence type="ECO:0000313" key="1">
    <source>
        <dbReference type="EMBL" id="SDJ61961.1"/>
    </source>
</evidence>
<keyword evidence="2" id="KW-1185">Reference proteome</keyword>
<dbReference type="InterPro" id="IPR010835">
    <property type="entry name" value="DUF1439"/>
</dbReference>
<evidence type="ECO:0000313" key="2">
    <source>
        <dbReference type="Proteomes" id="UP000199527"/>
    </source>
</evidence>
<name>A0A1G8V7B9_9GAMM</name>
<dbReference type="Pfam" id="PF07273">
    <property type="entry name" value="DUF1439"/>
    <property type="match status" value="1"/>
</dbReference>
<dbReference type="Proteomes" id="UP000199527">
    <property type="component" value="Unassembled WGS sequence"/>
</dbReference>
<dbReference type="PROSITE" id="PS51257">
    <property type="entry name" value="PROKAR_LIPOPROTEIN"/>
    <property type="match status" value="1"/>
</dbReference>
<dbReference type="OrthoDB" id="6398264at2"/>
<organism evidence="1 2">
    <name type="scientific">Ferrimonas sediminum</name>
    <dbReference type="NCBI Taxonomy" id="718193"/>
    <lineage>
        <taxon>Bacteria</taxon>
        <taxon>Pseudomonadati</taxon>
        <taxon>Pseudomonadota</taxon>
        <taxon>Gammaproteobacteria</taxon>
        <taxon>Alteromonadales</taxon>
        <taxon>Ferrimonadaceae</taxon>
        <taxon>Ferrimonas</taxon>
    </lineage>
</organism>
<evidence type="ECO:0008006" key="3">
    <source>
        <dbReference type="Google" id="ProtNLM"/>
    </source>
</evidence>
<dbReference type="RefSeq" id="WP_090365790.1">
    <property type="nucleotide sequence ID" value="NZ_FNEM01000010.1"/>
</dbReference>
<sequence>MRWLLIPWILVLTGCATSYTLTENELQDYLSDNMTVQQRQSPLPFVDAEMTLNRIDVAIGRSGDNVEVSTVSELVIRTPLLPIRASLTATLSAVPWYRPEDQSIYLRDLQVVEITATPKELNGPLQQLSSQSLTAVQLFLSNQPIYTLDQKDWKQELLAQFGRELTIEPGALRFHLRSGD</sequence>
<dbReference type="EMBL" id="FNEM01000010">
    <property type="protein sequence ID" value="SDJ61961.1"/>
    <property type="molecule type" value="Genomic_DNA"/>
</dbReference>
<dbReference type="AlphaFoldDB" id="A0A1G8V7B9"/>
<accession>A0A1G8V7B9</accession>
<proteinExistence type="predicted"/>
<gene>
    <name evidence="1" type="ORF">SAMN04488540_110125</name>
</gene>
<protein>
    <recommendedName>
        <fullName evidence="3">DUF1439 domain-containing protein</fullName>
    </recommendedName>
</protein>
<reference evidence="2" key="1">
    <citation type="submission" date="2016-10" db="EMBL/GenBank/DDBJ databases">
        <authorList>
            <person name="Varghese N."/>
            <person name="Submissions S."/>
        </authorList>
    </citation>
    <scope>NUCLEOTIDE SEQUENCE [LARGE SCALE GENOMIC DNA]</scope>
    <source>
        <strain evidence="2">DSM 23317</strain>
    </source>
</reference>